<dbReference type="PANTHER" id="PTHR30563:SF0">
    <property type="entry name" value="DNA RECOMBINATION PROTEIN RMUC"/>
    <property type="match status" value="1"/>
</dbReference>
<comment type="similarity">
    <text evidence="2">Belongs to the RmuC family.</text>
</comment>
<feature type="compositionally biased region" description="Basic and acidic residues" evidence="5">
    <location>
        <begin position="402"/>
        <end position="412"/>
    </location>
</feature>
<sequence length="412" mass="44767">MPLSVAHDWLRVMEFFAFVAGLLVGAAVVLLAARMTYAARLVAASTETTLLRERVVDLESAVSDDHETASVLAPLSAALQRVERQVSTLERDRVEQFGELGARLRDVGRTTADLHAQTVQLTGALRSSSTSGAWGEVQLRRVLEHSGMLSHCDFDEQVTAVTNLEQRVRPDVVVRLPGDRVLVIDSKAPIRSFLAAQASDVRPDERDRLLDEHATALLRHVDSLAAKAYWSAFERTPEMVVCFLPADAMLGAALRQDPALLDRAMQRKVVLASPSTLLALLRTTAYAWQQDSLVRGAQDLLRLGTTLYERLTTLGRHTAKLGTSLTKSVEAYNAMVGALESRVLVSARQMQALGVTSEVLPDQQPVEVATRPLTAQELIDALDEQVARPMLDFTAPSAGDGAPKRDHGAAAG</sequence>
<evidence type="ECO:0000256" key="3">
    <source>
        <dbReference type="ARBA" id="ARBA00023054"/>
    </source>
</evidence>
<evidence type="ECO:0000256" key="2">
    <source>
        <dbReference type="ARBA" id="ARBA00009840"/>
    </source>
</evidence>
<feature type="region of interest" description="Disordered" evidence="5">
    <location>
        <begin position="393"/>
        <end position="412"/>
    </location>
</feature>
<keyword evidence="4" id="KW-0233">DNA recombination</keyword>
<keyword evidence="7" id="KW-1185">Reference proteome</keyword>
<evidence type="ECO:0000256" key="1">
    <source>
        <dbReference type="ARBA" id="ARBA00003416"/>
    </source>
</evidence>
<dbReference type="InterPro" id="IPR003798">
    <property type="entry name" value="DNA_recombination_RmuC"/>
</dbReference>
<evidence type="ECO:0000256" key="4">
    <source>
        <dbReference type="ARBA" id="ARBA00023172"/>
    </source>
</evidence>
<comment type="caution">
    <text evidence="6">The sequence shown here is derived from an EMBL/GenBank/DDBJ whole genome shotgun (WGS) entry which is preliminary data.</text>
</comment>
<accession>A0A561E126</accession>
<reference evidence="6 7" key="1">
    <citation type="submission" date="2019-06" db="EMBL/GenBank/DDBJ databases">
        <title>Sequencing the genomes of 1000 actinobacteria strains.</title>
        <authorList>
            <person name="Klenk H.-P."/>
        </authorList>
    </citation>
    <scope>NUCLEOTIDE SEQUENCE [LARGE SCALE GENOMIC DNA]</scope>
    <source>
        <strain evidence="6 7">DSM 19560</strain>
    </source>
</reference>
<protein>
    <submittedName>
        <fullName evidence="6">DNA recombination protein RmuC</fullName>
    </submittedName>
</protein>
<evidence type="ECO:0000256" key="5">
    <source>
        <dbReference type="SAM" id="MobiDB-lite"/>
    </source>
</evidence>
<proteinExistence type="inferred from homology"/>
<evidence type="ECO:0000313" key="6">
    <source>
        <dbReference type="EMBL" id="TWE09304.1"/>
    </source>
</evidence>
<dbReference type="EMBL" id="VIVQ01000003">
    <property type="protein sequence ID" value="TWE09304.1"/>
    <property type="molecule type" value="Genomic_DNA"/>
</dbReference>
<gene>
    <name evidence="6" type="ORF">BKA23_3004</name>
</gene>
<dbReference type="AlphaFoldDB" id="A0A561E126"/>
<evidence type="ECO:0000313" key="7">
    <source>
        <dbReference type="Proteomes" id="UP000318297"/>
    </source>
</evidence>
<name>A0A561E126_9MICO</name>
<dbReference type="GO" id="GO:0006310">
    <property type="term" value="P:DNA recombination"/>
    <property type="evidence" value="ECO:0007669"/>
    <property type="project" value="UniProtKB-KW"/>
</dbReference>
<dbReference type="Pfam" id="PF02646">
    <property type="entry name" value="RmuC"/>
    <property type="match status" value="1"/>
</dbReference>
<dbReference type="Proteomes" id="UP000318297">
    <property type="component" value="Unassembled WGS sequence"/>
</dbReference>
<organism evidence="6 7">
    <name type="scientific">Rudaeicoccus suwonensis</name>
    <dbReference type="NCBI Taxonomy" id="657409"/>
    <lineage>
        <taxon>Bacteria</taxon>
        <taxon>Bacillati</taxon>
        <taxon>Actinomycetota</taxon>
        <taxon>Actinomycetes</taxon>
        <taxon>Micrococcales</taxon>
        <taxon>Dermacoccaceae</taxon>
        <taxon>Rudaeicoccus</taxon>
    </lineage>
</organism>
<dbReference type="PANTHER" id="PTHR30563">
    <property type="entry name" value="DNA RECOMBINATION PROTEIN RMUC"/>
    <property type="match status" value="1"/>
</dbReference>
<comment type="function">
    <text evidence="1">Involved in DNA recombination.</text>
</comment>
<keyword evidence="3" id="KW-0175">Coiled coil</keyword>